<dbReference type="InterPro" id="IPR001247">
    <property type="entry name" value="ExoRNase_PH_dom1"/>
</dbReference>
<dbReference type="EC" id="2.7.7.8" evidence="7"/>
<dbReference type="InterPro" id="IPR004087">
    <property type="entry name" value="KH_dom"/>
</dbReference>
<dbReference type="InterPro" id="IPR036456">
    <property type="entry name" value="PNPase_PH_RNA-bd_sf"/>
</dbReference>
<keyword evidence="5 7" id="KW-0460">Magnesium</keyword>
<dbReference type="Pfam" id="PF03725">
    <property type="entry name" value="RNase_PH_C"/>
    <property type="match status" value="1"/>
</dbReference>
<dbReference type="GO" id="GO:0000175">
    <property type="term" value="F:3'-5'-RNA exonuclease activity"/>
    <property type="evidence" value="ECO:0007669"/>
    <property type="project" value="TreeGrafter"/>
</dbReference>
<dbReference type="Pfam" id="PF00575">
    <property type="entry name" value="S1"/>
    <property type="match status" value="1"/>
</dbReference>
<comment type="similarity">
    <text evidence="1 7">Belongs to the polyribonucleotide nucleotidyltransferase family.</text>
</comment>
<gene>
    <name evidence="7 10" type="primary">pnp</name>
    <name evidence="10" type="ORF">E4021_07190</name>
</gene>
<feature type="binding site" evidence="7">
    <location>
        <position position="500"/>
    </location>
    <ligand>
        <name>Mg(2+)</name>
        <dbReference type="ChEBI" id="CHEBI:18420"/>
    </ligand>
</feature>
<dbReference type="InterPro" id="IPR003029">
    <property type="entry name" value="S1_domain"/>
</dbReference>
<evidence type="ECO:0000256" key="8">
    <source>
        <dbReference type="SAM" id="MobiDB-lite"/>
    </source>
</evidence>
<dbReference type="HAMAP" id="MF_01595">
    <property type="entry name" value="PNPase"/>
    <property type="match status" value="1"/>
</dbReference>
<dbReference type="GO" id="GO:0000287">
    <property type="term" value="F:magnesium ion binding"/>
    <property type="evidence" value="ECO:0007669"/>
    <property type="project" value="UniProtKB-UniRule"/>
</dbReference>
<dbReference type="FunFam" id="3.30.230.70:FF:000001">
    <property type="entry name" value="Polyribonucleotide nucleotidyltransferase"/>
    <property type="match status" value="1"/>
</dbReference>
<feature type="binding site" evidence="7">
    <location>
        <position position="494"/>
    </location>
    <ligand>
        <name>Mg(2+)</name>
        <dbReference type="ChEBI" id="CHEBI:18420"/>
    </ligand>
</feature>
<dbReference type="FunFam" id="2.40.50.140:FF:000189">
    <property type="entry name" value="Polyribonucleotide nucleotidyltransferase, putative"/>
    <property type="match status" value="1"/>
</dbReference>
<dbReference type="SMART" id="SM00322">
    <property type="entry name" value="KH"/>
    <property type="match status" value="1"/>
</dbReference>
<dbReference type="PROSITE" id="PS50084">
    <property type="entry name" value="KH_TYPE_1"/>
    <property type="match status" value="1"/>
</dbReference>
<dbReference type="InterPro" id="IPR015847">
    <property type="entry name" value="ExoRNase_PH_dom2"/>
</dbReference>
<keyword evidence="4 7" id="KW-0548">Nucleotidyltransferase</keyword>
<keyword evidence="3 7" id="KW-0808">Transferase</keyword>
<dbReference type="Proteomes" id="UP000308528">
    <property type="component" value="Unassembled WGS sequence"/>
</dbReference>
<dbReference type="InterPro" id="IPR012340">
    <property type="entry name" value="NA-bd_OB-fold"/>
</dbReference>
<feature type="compositionally biased region" description="Basic and acidic residues" evidence="8">
    <location>
        <begin position="720"/>
        <end position="753"/>
    </location>
</feature>
<organism evidence="10 11">
    <name type="scientific">Neolewinella litorea</name>
    <dbReference type="NCBI Taxonomy" id="2562452"/>
    <lineage>
        <taxon>Bacteria</taxon>
        <taxon>Pseudomonadati</taxon>
        <taxon>Bacteroidota</taxon>
        <taxon>Saprospiria</taxon>
        <taxon>Saprospirales</taxon>
        <taxon>Lewinellaceae</taxon>
        <taxon>Neolewinella</taxon>
    </lineage>
</organism>
<evidence type="ECO:0000256" key="4">
    <source>
        <dbReference type="ARBA" id="ARBA00022695"/>
    </source>
</evidence>
<dbReference type="InterPro" id="IPR012162">
    <property type="entry name" value="PNPase"/>
</dbReference>
<accession>A0A4V3XLF0</accession>
<keyword evidence="11" id="KW-1185">Reference proteome</keyword>
<dbReference type="OrthoDB" id="9804305at2"/>
<dbReference type="RefSeq" id="WP_136457846.1">
    <property type="nucleotide sequence ID" value="NZ_SRSF01000002.1"/>
</dbReference>
<dbReference type="NCBIfam" id="NF008805">
    <property type="entry name" value="PRK11824.1"/>
    <property type="match status" value="1"/>
</dbReference>
<evidence type="ECO:0000313" key="11">
    <source>
        <dbReference type="Proteomes" id="UP000308528"/>
    </source>
</evidence>
<dbReference type="InterPro" id="IPR036345">
    <property type="entry name" value="ExoRNase_PH_dom2_sf"/>
</dbReference>
<dbReference type="SMART" id="SM00316">
    <property type="entry name" value="S1"/>
    <property type="match status" value="1"/>
</dbReference>
<dbReference type="PROSITE" id="PS50126">
    <property type="entry name" value="S1"/>
    <property type="match status" value="1"/>
</dbReference>
<sequence>MGNQTPMSVNFELPNGREVTIETGKLATQADGSVVVKCGKTMLFCSAVSSTSVREGQNFFPLSVDYQEKFAAAGRIPGNFFRREARLNDYEILISRLVDRAIRPLFPKGYMFDTQIIINLISLDEEVMPDALAGLAASAALTCSNIPFEGPISECRVARINGEYVVNPDRTQLVDADLDLIVAADRSNIMMVEGEGKEVEESAILEALKVGHDAIRTMCDAQLRLREMVGDKATTREVETHEIDAEVLSYVEGKVKEEILRVSRSASNKADRKKAFKEVKDNFKEAALEEKGEEWMEEHKEDVSAAYDKVQKNTIRNMMLDEKKRLDGRAFDEVRPIWTEVDYLPAAHGSAIFNRGETQSLTSLTLGTKTDQAMVDVAHSNTYDNFILHYNFPAFSVGETKPMRGPGRREVGHANLAGRSIRQVLPDDMTHTIRLVSDILESNGSSSMATVCAGSLALMDGGVQIKRPVAGIAMGMVAEGDKIAILSDILGDEDALGDMDFKVTGTTKGITACQMDIKIDGLPYEQLEQALEQARVGRLHILGEMDKTLSEPREDIKPHAPRIVKLIIEKSYIGAVIGPGGKIIQELQELTGTNINIDEIDGKGHVSIASSDKAAIDDAVARIKKITFTPEVGGVYEGTVKTIMPYGVFVGFEGGRDGLLHVSEMSHSRIESVEDEFEEGDKVKFKIVDVDERTGKLRLSRKAIMPRADGTIPTDEELEEERKASKSRGRGDRGDRGDRRGGGGGRDRGERRNGGGGRRGGRDRDDRD</sequence>
<evidence type="ECO:0000256" key="7">
    <source>
        <dbReference type="HAMAP-Rule" id="MF_01595"/>
    </source>
</evidence>
<keyword evidence="7" id="KW-0479">Metal-binding</keyword>
<dbReference type="GO" id="GO:0006402">
    <property type="term" value="P:mRNA catabolic process"/>
    <property type="evidence" value="ECO:0007669"/>
    <property type="project" value="UniProtKB-UniRule"/>
</dbReference>
<dbReference type="Gene3D" id="3.30.230.70">
    <property type="entry name" value="GHMP Kinase, N-terminal domain"/>
    <property type="match status" value="2"/>
</dbReference>
<dbReference type="NCBIfam" id="TIGR03591">
    <property type="entry name" value="polynuc_phos"/>
    <property type="match status" value="1"/>
</dbReference>
<evidence type="ECO:0000313" key="10">
    <source>
        <dbReference type="EMBL" id="THH40513.1"/>
    </source>
</evidence>
<dbReference type="InterPro" id="IPR027408">
    <property type="entry name" value="PNPase/RNase_PH_dom_sf"/>
</dbReference>
<dbReference type="Pfam" id="PF01138">
    <property type="entry name" value="RNase_PH"/>
    <property type="match status" value="2"/>
</dbReference>
<dbReference type="GO" id="GO:0004654">
    <property type="term" value="F:polyribonucleotide nucleotidyltransferase activity"/>
    <property type="evidence" value="ECO:0007669"/>
    <property type="project" value="UniProtKB-UniRule"/>
</dbReference>
<keyword evidence="6 7" id="KW-0694">RNA-binding</keyword>
<dbReference type="SUPFAM" id="SSF55666">
    <property type="entry name" value="Ribonuclease PH domain 2-like"/>
    <property type="match status" value="2"/>
</dbReference>
<name>A0A4V3XLF0_9BACT</name>
<dbReference type="CDD" id="cd11364">
    <property type="entry name" value="RNase_PH_PNPase_2"/>
    <property type="match status" value="1"/>
</dbReference>
<dbReference type="GO" id="GO:0005829">
    <property type="term" value="C:cytosol"/>
    <property type="evidence" value="ECO:0007669"/>
    <property type="project" value="TreeGrafter"/>
</dbReference>
<proteinExistence type="inferred from homology"/>
<dbReference type="GO" id="GO:0006396">
    <property type="term" value="P:RNA processing"/>
    <property type="evidence" value="ECO:0007669"/>
    <property type="project" value="InterPro"/>
</dbReference>
<evidence type="ECO:0000256" key="2">
    <source>
        <dbReference type="ARBA" id="ARBA00022490"/>
    </source>
</evidence>
<dbReference type="InterPro" id="IPR036612">
    <property type="entry name" value="KH_dom_type_1_sf"/>
</dbReference>
<evidence type="ECO:0000259" key="9">
    <source>
        <dbReference type="PROSITE" id="PS50126"/>
    </source>
</evidence>
<dbReference type="PANTHER" id="PTHR11252:SF0">
    <property type="entry name" value="POLYRIBONUCLEOTIDE NUCLEOTIDYLTRANSFERASE 1, MITOCHONDRIAL"/>
    <property type="match status" value="1"/>
</dbReference>
<dbReference type="Pfam" id="PF03726">
    <property type="entry name" value="PNPase"/>
    <property type="match status" value="1"/>
</dbReference>
<dbReference type="CDD" id="cd02393">
    <property type="entry name" value="KH-I_PNPase"/>
    <property type="match status" value="1"/>
</dbReference>
<evidence type="ECO:0000256" key="3">
    <source>
        <dbReference type="ARBA" id="ARBA00022679"/>
    </source>
</evidence>
<comment type="subcellular location">
    <subcellularLocation>
        <location evidence="7">Cytoplasm</location>
    </subcellularLocation>
</comment>
<dbReference type="InterPro" id="IPR004088">
    <property type="entry name" value="KH_dom_type_1"/>
</dbReference>
<keyword evidence="2 7" id="KW-0963">Cytoplasm</keyword>
<dbReference type="SUPFAM" id="SSF46915">
    <property type="entry name" value="Polynucleotide phosphorylase/guanosine pentaphosphate synthase (PNPase/GPSI), domain 3"/>
    <property type="match status" value="1"/>
</dbReference>
<dbReference type="AlphaFoldDB" id="A0A4V3XLF0"/>
<dbReference type="Pfam" id="PF00013">
    <property type="entry name" value="KH_1"/>
    <property type="match status" value="1"/>
</dbReference>
<dbReference type="PANTHER" id="PTHR11252">
    <property type="entry name" value="POLYRIBONUCLEOTIDE NUCLEOTIDYLTRANSFERASE"/>
    <property type="match status" value="1"/>
</dbReference>
<dbReference type="EMBL" id="SRSF01000002">
    <property type="protein sequence ID" value="THH40513.1"/>
    <property type="molecule type" value="Genomic_DNA"/>
</dbReference>
<dbReference type="Gene3D" id="2.40.50.140">
    <property type="entry name" value="Nucleic acid-binding proteins"/>
    <property type="match status" value="1"/>
</dbReference>
<comment type="caution">
    <text evidence="10">The sequence shown here is derived from an EMBL/GenBank/DDBJ whole genome shotgun (WGS) entry which is preliminary data.</text>
</comment>
<dbReference type="PIRSF" id="PIRSF005499">
    <property type="entry name" value="PNPase"/>
    <property type="match status" value="1"/>
</dbReference>
<evidence type="ECO:0000256" key="1">
    <source>
        <dbReference type="ARBA" id="ARBA00007404"/>
    </source>
</evidence>
<evidence type="ECO:0000256" key="5">
    <source>
        <dbReference type="ARBA" id="ARBA00022842"/>
    </source>
</evidence>
<dbReference type="SUPFAM" id="SSF54211">
    <property type="entry name" value="Ribosomal protein S5 domain 2-like"/>
    <property type="match status" value="2"/>
</dbReference>
<dbReference type="InterPro" id="IPR015848">
    <property type="entry name" value="PNPase_PH_RNA-bd_bac/org-type"/>
</dbReference>
<reference evidence="10 11" key="1">
    <citation type="submission" date="2019-04" db="EMBL/GenBank/DDBJ databases">
        <title>Lewinella litorea sp. nov., isolated from a marine sand.</title>
        <authorList>
            <person name="Yoon J.-H."/>
        </authorList>
    </citation>
    <scope>NUCLEOTIDE SEQUENCE [LARGE SCALE GENOMIC DNA]</scope>
    <source>
        <strain evidence="10 11">HSMS-39</strain>
    </source>
</reference>
<comment type="function">
    <text evidence="7">Involved in mRNA degradation. Catalyzes the phosphorolysis of single-stranded polyribonucleotides processively in the 3'- to 5'-direction.</text>
</comment>
<feature type="domain" description="S1 motif" evidence="9">
    <location>
        <begin position="633"/>
        <end position="702"/>
    </location>
</feature>
<dbReference type="Gene3D" id="3.30.1370.10">
    <property type="entry name" value="K Homology domain, type 1"/>
    <property type="match status" value="1"/>
</dbReference>
<dbReference type="SUPFAM" id="SSF50249">
    <property type="entry name" value="Nucleic acid-binding proteins"/>
    <property type="match status" value="1"/>
</dbReference>
<comment type="catalytic activity">
    <reaction evidence="7">
        <text>RNA(n+1) + phosphate = RNA(n) + a ribonucleoside 5'-diphosphate</text>
        <dbReference type="Rhea" id="RHEA:22096"/>
        <dbReference type="Rhea" id="RHEA-COMP:14527"/>
        <dbReference type="Rhea" id="RHEA-COMP:17342"/>
        <dbReference type="ChEBI" id="CHEBI:43474"/>
        <dbReference type="ChEBI" id="CHEBI:57930"/>
        <dbReference type="ChEBI" id="CHEBI:140395"/>
        <dbReference type="EC" id="2.7.7.8"/>
    </reaction>
</comment>
<evidence type="ECO:0000256" key="6">
    <source>
        <dbReference type="ARBA" id="ARBA00022884"/>
    </source>
</evidence>
<dbReference type="SUPFAM" id="SSF54791">
    <property type="entry name" value="Eukaryotic type KH-domain (KH-domain type I)"/>
    <property type="match status" value="1"/>
</dbReference>
<dbReference type="FunFam" id="3.30.1370.10:FF:000001">
    <property type="entry name" value="Polyribonucleotide nucleotidyltransferase"/>
    <property type="match status" value="1"/>
</dbReference>
<protein>
    <recommendedName>
        <fullName evidence="7">Polyribonucleotide nucleotidyltransferase</fullName>
        <ecNumber evidence="7">2.7.7.8</ecNumber>
    </recommendedName>
    <alternativeName>
        <fullName evidence="7">Polynucleotide phosphorylase</fullName>
        <shortName evidence="7">PNPase</shortName>
    </alternativeName>
</protein>
<feature type="region of interest" description="Disordered" evidence="8">
    <location>
        <begin position="708"/>
        <end position="768"/>
    </location>
</feature>
<dbReference type="InterPro" id="IPR020568">
    <property type="entry name" value="Ribosomal_Su5_D2-typ_SF"/>
</dbReference>
<comment type="cofactor">
    <cofactor evidence="7">
        <name>Mg(2+)</name>
        <dbReference type="ChEBI" id="CHEBI:18420"/>
    </cofactor>
</comment>
<dbReference type="GO" id="GO:0003723">
    <property type="term" value="F:RNA binding"/>
    <property type="evidence" value="ECO:0007669"/>
    <property type="project" value="UniProtKB-UniRule"/>
</dbReference>